<sequence>MFRTTTVLFMIVSSTVLHGGPLTLQSHVKPLYSCEHLNLLQFNPNIESGKDVRKNKSDCATTSTCEETLEPKKGVNVESHSSKDASLNHLVDDAC</sequence>
<protein>
    <submittedName>
        <fullName evidence="3">Uncharacterized protein</fullName>
    </submittedName>
</protein>
<evidence type="ECO:0000313" key="3">
    <source>
        <dbReference type="EMBL" id="OMO89156.1"/>
    </source>
</evidence>
<name>A0A1R3J311_9ROSI</name>
<keyword evidence="2" id="KW-0732">Signal</keyword>
<feature type="chain" id="PRO_5013181557" evidence="2">
    <location>
        <begin position="20"/>
        <end position="95"/>
    </location>
</feature>
<organism evidence="3 4">
    <name type="scientific">Corchorus olitorius</name>
    <dbReference type="NCBI Taxonomy" id="93759"/>
    <lineage>
        <taxon>Eukaryota</taxon>
        <taxon>Viridiplantae</taxon>
        <taxon>Streptophyta</taxon>
        <taxon>Embryophyta</taxon>
        <taxon>Tracheophyta</taxon>
        <taxon>Spermatophyta</taxon>
        <taxon>Magnoliopsida</taxon>
        <taxon>eudicotyledons</taxon>
        <taxon>Gunneridae</taxon>
        <taxon>Pentapetalae</taxon>
        <taxon>rosids</taxon>
        <taxon>malvids</taxon>
        <taxon>Malvales</taxon>
        <taxon>Malvaceae</taxon>
        <taxon>Grewioideae</taxon>
        <taxon>Apeibeae</taxon>
        <taxon>Corchorus</taxon>
    </lineage>
</organism>
<comment type="caution">
    <text evidence="3">The sequence shown here is derived from an EMBL/GenBank/DDBJ whole genome shotgun (WGS) entry which is preliminary data.</text>
</comment>
<dbReference type="AlphaFoldDB" id="A0A1R3J311"/>
<reference evidence="4" key="1">
    <citation type="submission" date="2013-09" db="EMBL/GenBank/DDBJ databases">
        <title>Corchorus olitorius genome sequencing.</title>
        <authorList>
            <person name="Alam M."/>
            <person name="Haque M.S."/>
            <person name="Islam M.S."/>
            <person name="Emdad E.M."/>
            <person name="Islam M.M."/>
            <person name="Ahmed B."/>
            <person name="Halim A."/>
            <person name="Hossen Q.M.M."/>
            <person name="Hossain M.Z."/>
            <person name="Ahmed R."/>
            <person name="Khan M.M."/>
            <person name="Islam R."/>
            <person name="Rashid M.M."/>
            <person name="Khan S.A."/>
            <person name="Rahman M.S."/>
            <person name="Alam M."/>
            <person name="Yahiya A.S."/>
            <person name="Khan M.S."/>
            <person name="Azam M.S."/>
            <person name="Haque T."/>
            <person name="Lashkar M.Z.H."/>
            <person name="Akhand A.I."/>
            <person name="Morshed G."/>
            <person name="Roy S."/>
            <person name="Uddin K.S."/>
            <person name="Rabeya T."/>
            <person name="Hossain A.S."/>
            <person name="Chowdhury A."/>
            <person name="Snigdha A.R."/>
            <person name="Mortoza M.S."/>
            <person name="Matin S.A."/>
            <person name="Hoque S.M.E."/>
            <person name="Islam M.K."/>
            <person name="Roy D.K."/>
            <person name="Haider R."/>
            <person name="Moosa M.M."/>
            <person name="Elias S.M."/>
            <person name="Hasan A.M."/>
            <person name="Jahan S."/>
            <person name="Shafiuddin M."/>
            <person name="Mahmood N."/>
            <person name="Shommy N.S."/>
        </authorList>
    </citation>
    <scope>NUCLEOTIDE SEQUENCE [LARGE SCALE GENOMIC DNA]</scope>
    <source>
        <strain evidence="4">cv. O-4</strain>
    </source>
</reference>
<evidence type="ECO:0000256" key="1">
    <source>
        <dbReference type="SAM" id="MobiDB-lite"/>
    </source>
</evidence>
<feature type="compositionally biased region" description="Basic and acidic residues" evidence="1">
    <location>
        <begin position="72"/>
        <end position="83"/>
    </location>
</feature>
<evidence type="ECO:0000313" key="4">
    <source>
        <dbReference type="Proteomes" id="UP000187203"/>
    </source>
</evidence>
<proteinExistence type="predicted"/>
<feature type="region of interest" description="Disordered" evidence="1">
    <location>
        <begin position="72"/>
        <end position="95"/>
    </location>
</feature>
<dbReference type="EMBL" id="AWUE01016893">
    <property type="protein sequence ID" value="OMO89156.1"/>
    <property type="molecule type" value="Genomic_DNA"/>
</dbReference>
<accession>A0A1R3J311</accession>
<keyword evidence="4" id="KW-1185">Reference proteome</keyword>
<gene>
    <name evidence="3" type="ORF">COLO4_19907</name>
</gene>
<evidence type="ECO:0000256" key="2">
    <source>
        <dbReference type="SAM" id="SignalP"/>
    </source>
</evidence>
<feature type="signal peptide" evidence="2">
    <location>
        <begin position="1"/>
        <end position="19"/>
    </location>
</feature>
<dbReference type="Proteomes" id="UP000187203">
    <property type="component" value="Unassembled WGS sequence"/>
</dbReference>